<protein>
    <submittedName>
        <fullName evidence="2">YagA</fullName>
    </submittedName>
</protein>
<dbReference type="AlphaFoldDB" id="A0A0T7FZ49"/>
<sequence length="462" mass="51620">MRIVARNSPAHPIADLSGREATALRAWYGNAASKEDEGIALSVIKRAKVMDGWIECGCLAAGLQPLLAPIQQERTFTLRRLTSKDADPHGHQERPNHAQTCPFHVDKDAAPPLFDRRYQIRPLPKSERSYIDALPAIPDRLADISGDEPARSAERNDRPSRLGGILWRMLDKAGTNVIPPLQDNPELALGGQLSGIRSAARELRVLRAWTLNALMSTWAADYWDPDSRWQRLLWTSRPDWPESLRRTGFMLLFAKSVSAQAIMPASSSRQIDVLGKVRQPLRGDPALRGPFLTLLNVDFQDDDEGPVRAIQAYAQPVYNGDTLFPVESGFERDVSHLLFWLQQSLFDAVPDLRIKITKPLFASETAAGLCRPDFMLEATYGGSILVSLIIEAFGMETDEYREAKERTLPRMKHLGPIFGISPKDLTEAKAADTARRLQDWVIEQVRRSGHDTSPTSDDDTLC</sequence>
<dbReference type="Proteomes" id="UP000046176">
    <property type="component" value="Unassembled WGS sequence"/>
</dbReference>
<accession>A0A0T7FZ49</accession>
<evidence type="ECO:0000313" key="3">
    <source>
        <dbReference type="Proteomes" id="UP000046176"/>
    </source>
</evidence>
<reference evidence="2 3" key="1">
    <citation type="submission" date="2014-08" db="EMBL/GenBank/DDBJ databases">
        <authorList>
            <person name="Chen Y.-H."/>
        </authorList>
    </citation>
    <scope>NUCLEOTIDE SEQUENCE [LARGE SCALE GENOMIC DNA]</scope>
</reference>
<gene>
    <name evidence="2" type="primary">yagA</name>
    <name evidence="2" type="ORF">NGAL_HAMBI1145_53070</name>
</gene>
<organism evidence="2 3">
    <name type="scientific">Neorhizobium galegae bv. officinalis</name>
    <dbReference type="NCBI Taxonomy" id="323656"/>
    <lineage>
        <taxon>Bacteria</taxon>
        <taxon>Pseudomonadati</taxon>
        <taxon>Pseudomonadota</taxon>
        <taxon>Alphaproteobacteria</taxon>
        <taxon>Hyphomicrobiales</taxon>
        <taxon>Rhizobiaceae</taxon>
        <taxon>Rhizobium/Agrobacterium group</taxon>
        <taxon>Neorhizobium</taxon>
    </lineage>
</organism>
<evidence type="ECO:0000256" key="1">
    <source>
        <dbReference type="SAM" id="MobiDB-lite"/>
    </source>
</evidence>
<name>A0A0T7FZ49_NEOGA</name>
<dbReference type="RefSeq" id="WP_046669230.1">
    <property type="nucleotide sequence ID" value="NZ_CCRH01000020.1"/>
</dbReference>
<feature type="compositionally biased region" description="Basic and acidic residues" evidence="1">
    <location>
        <begin position="85"/>
        <end position="96"/>
    </location>
</feature>
<dbReference type="EMBL" id="CCRH01000020">
    <property type="protein sequence ID" value="CDZ40264.1"/>
    <property type="molecule type" value="Genomic_DNA"/>
</dbReference>
<dbReference type="OrthoDB" id="7285254at2"/>
<feature type="region of interest" description="Disordered" evidence="1">
    <location>
        <begin position="85"/>
        <end position="104"/>
    </location>
</feature>
<proteinExistence type="predicted"/>
<evidence type="ECO:0000313" key="2">
    <source>
        <dbReference type="EMBL" id="CDZ40264.1"/>
    </source>
</evidence>